<evidence type="ECO:0000256" key="2">
    <source>
        <dbReference type="ARBA" id="ARBA00022771"/>
    </source>
</evidence>
<protein>
    <recommendedName>
        <fullName evidence="6">HIT-type domain-containing protein</fullName>
    </recommendedName>
</protein>
<dbReference type="CDD" id="cd21437">
    <property type="entry name" value="zf-HIT_ZNHIT1_like"/>
    <property type="match status" value="1"/>
</dbReference>
<evidence type="ECO:0000259" key="6">
    <source>
        <dbReference type="PROSITE" id="PS51083"/>
    </source>
</evidence>
<dbReference type="EMBL" id="JBJQND010000016">
    <property type="protein sequence ID" value="KAL3848334.1"/>
    <property type="molecule type" value="Genomic_DNA"/>
</dbReference>
<evidence type="ECO:0000256" key="4">
    <source>
        <dbReference type="PROSITE-ProRule" id="PRU00453"/>
    </source>
</evidence>
<dbReference type="Proteomes" id="UP001634394">
    <property type="component" value="Unassembled WGS sequence"/>
</dbReference>
<comment type="caution">
    <text evidence="7">The sequence shown here is derived from an EMBL/GenBank/DDBJ whole genome shotgun (WGS) entry which is preliminary data.</text>
</comment>
<feature type="region of interest" description="Disordered" evidence="5">
    <location>
        <begin position="1"/>
        <end position="47"/>
    </location>
</feature>
<feature type="compositionally biased region" description="Basic and acidic residues" evidence="5">
    <location>
        <begin position="10"/>
        <end position="21"/>
    </location>
</feature>
<evidence type="ECO:0000256" key="1">
    <source>
        <dbReference type="ARBA" id="ARBA00022723"/>
    </source>
</evidence>
<keyword evidence="3" id="KW-0862">Zinc</keyword>
<dbReference type="InterPro" id="IPR007529">
    <property type="entry name" value="Znf_HIT"/>
</dbReference>
<evidence type="ECO:0000256" key="3">
    <source>
        <dbReference type="ARBA" id="ARBA00022833"/>
    </source>
</evidence>
<dbReference type="GO" id="GO:0005634">
    <property type="term" value="C:nucleus"/>
    <property type="evidence" value="ECO:0007669"/>
    <property type="project" value="UniProtKB-ARBA"/>
</dbReference>
<dbReference type="InterPro" id="IPR039723">
    <property type="entry name" value="Vps71/ZNHIT1"/>
</dbReference>
<dbReference type="AlphaFoldDB" id="A0ABD3UFN0"/>
<keyword evidence="2 4" id="KW-0863">Zinc-finger</keyword>
<dbReference type="PANTHER" id="PTHR13093">
    <property type="entry name" value="ZINC FINGER HIT DOMAIN CONTAINING PROTEIN 1"/>
    <property type="match status" value="1"/>
</dbReference>
<evidence type="ECO:0000313" key="8">
    <source>
        <dbReference type="Proteomes" id="UP001634394"/>
    </source>
</evidence>
<keyword evidence="8" id="KW-1185">Reference proteome</keyword>
<proteinExistence type="predicted"/>
<feature type="domain" description="HIT-type" evidence="6">
    <location>
        <begin position="120"/>
        <end position="160"/>
    </location>
</feature>
<dbReference type="GO" id="GO:0008270">
    <property type="term" value="F:zinc ion binding"/>
    <property type="evidence" value="ECO:0007669"/>
    <property type="project" value="UniProtKB-UniRule"/>
</dbReference>
<evidence type="ECO:0000313" key="7">
    <source>
        <dbReference type="EMBL" id="KAL3848334.1"/>
    </source>
</evidence>
<gene>
    <name evidence="7" type="ORF">ACJMK2_019202</name>
</gene>
<accession>A0ABD3UFN0</accession>
<reference evidence="7 8" key="1">
    <citation type="submission" date="2024-11" db="EMBL/GenBank/DDBJ databases">
        <title>Chromosome-level genome assembly of the freshwater bivalve Anodonta woodiana.</title>
        <authorList>
            <person name="Chen X."/>
        </authorList>
    </citation>
    <scope>NUCLEOTIDE SEQUENCE [LARGE SCALE GENOMIC DNA]</scope>
    <source>
        <strain evidence="7">MN2024</strain>
        <tissue evidence="7">Gills</tissue>
    </source>
</reference>
<keyword evidence="1" id="KW-0479">Metal-binding</keyword>
<evidence type="ECO:0000256" key="5">
    <source>
        <dbReference type="SAM" id="MobiDB-lite"/>
    </source>
</evidence>
<organism evidence="7 8">
    <name type="scientific">Sinanodonta woodiana</name>
    <name type="common">Chinese pond mussel</name>
    <name type="synonym">Anodonta woodiana</name>
    <dbReference type="NCBI Taxonomy" id="1069815"/>
    <lineage>
        <taxon>Eukaryota</taxon>
        <taxon>Metazoa</taxon>
        <taxon>Spiralia</taxon>
        <taxon>Lophotrochozoa</taxon>
        <taxon>Mollusca</taxon>
        <taxon>Bivalvia</taxon>
        <taxon>Autobranchia</taxon>
        <taxon>Heteroconchia</taxon>
        <taxon>Palaeoheterodonta</taxon>
        <taxon>Unionida</taxon>
        <taxon>Unionoidea</taxon>
        <taxon>Unionidae</taxon>
        <taxon>Unioninae</taxon>
        <taxon>Sinanodonta</taxon>
    </lineage>
</organism>
<name>A0ABD3UFN0_SINWO</name>
<dbReference type="PROSITE" id="PS51083">
    <property type="entry name" value="ZF_HIT"/>
    <property type="match status" value="1"/>
</dbReference>
<sequence length="183" mass="21298">MKRSQHRRVKEQQRRILDEPARRRRQRKALEALEQDNFQDDPHADLKMSKKAPKFEESIEIGNIVSSAKKKKKNRTEYFKYRLKKSFAALIEEEQMLSADPPNYFSASTPPSKLPERHFCAVCCFLNISTFPSSYICVSCGSRYCSVKCLGTHQDTSVKCLRTHQDTRFVSHSLAHYYSVKCL</sequence>